<dbReference type="SUPFAM" id="SSF56112">
    <property type="entry name" value="Protein kinase-like (PK-like)"/>
    <property type="match status" value="1"/>
</dbReference>
<organism evidence="2">
    <name type="scientific">Laccaria bicolor (strain S238N-H82 / ATCC MYA-4686)</name>
    <name type="common">Bicoloured deceiver</name>
    <name type="synonym">Laccaria laccata var. bicolor</name>
    <dbReference type="NCBI Taxonomy" id="486041"/>
    <lineage>
        <taxon>Eukaryota</taxon>
        <taxon>Fungi</taxon>
        <taxon>Dikarya</taxon>
        <taxon>Basidiomycota</taxon>
        <taxon>Agaricomycotina</taxon>
        <taxon>Agaricomycetes</taxon>
        <taxon>Agaricomycetidae</taxon>
        <taxon>Agaricales</taxon>
        <taxon>Agaricineae</taxon>
        <taxon>Hydnangiaceae</taxon>
        <taxon>Laccaria</taxon>
    </lineage>
</organism>
<sequence>MVPDQGDAWQRLRREDFSQVDLNDSPELLDLIRRMMRTDPSHRISVHAICLHPIVSRARMKMDEVYEAARATGANVFAASPLASVPSGFLEEILGRRSEDAMDLGP</sequence>
<dbReference type="HOGENOM" id="CLU_2223713_0_0_1"/>
<dbReference type="AlphaFoldDB" id="B0D8A2"/>
<dbReference type="EMBL" id="DS547100">
    <property type="protein sequence ID" value="EDR09046.1"/>
    <property type="molecule type" value="Genomic_DNA"/>
</dbReference>
<reference evidence="1 2" key="1">
    <citation type="journal article" date="2008" name="Nature">
        <title>The genome of Laccaria bicolor provides insights into mycorrhizal symbiosis.</title>
        <authorList>
            <person name="Martin F."/>
            <person name="Aerts A."/>
            <person name="Ahren D."/>
            <person name="Brun A."/>
            <person name="Danchin E.G.J."/>
            <person name="Duchaussoy F."/>
            <person name="Gibon J."/>
            <person name="Kohler A."/>
            <person name="Lindquist E."/>
            <person name="Pereda V."/>
            <person name="Salamov A."/>
            <person name="Shapiro H.J."/>
            <person name="Wuyts J."/>
            <person name="Blaudez D."/>
            <person name="Buee M."/>
            <person name="Brokstein P."/>
            <person name="Canbaeck B."/>
            <person name="Cohen D."/>
            <person name="Courty P.E."/>
            <person name="Coutinho P.M."/>
            <person name="Delaruelle C."/>
            <person name="Detter J.C."/>
            <person name="Deveau A."/>
            <person name="DiFazio S."/>
            <person name="Duplessis S."/>
            <person name="Fraissinet-Tachet L."/>
            <person name="Lucic E."/>
            <person name="Frey-Klett P."/>
            <person name="Fourrey C."/>
            <person name="Feussner I."/>
            <person name="Gay G."/>
            <person name="Grimwood J."/>
            <person name="Hoegger P.J."/>
            <person name="Jain P."/>
            <person name="Kilaru S."/>
            <person name="Labbe J."/>
            <person name="Lin Y.C."/>
            <person name="Legue V."/>
            <person name="Le Tacon F."/>
            <person name="Marmeisse R."/>
            <person name="Melayah D."/>
            <person name="Montanini B."/>
            <person name="Muratet M."/>
            <person name="Nehls U."/>
            <person name="Niculita-Hirzel H."/>
            <person name="Oudot-Le Secq M.P."/>
            <person name="Peter M."/>
            <person name="Quesneville H."/>
            <person name="Rajashekar B."/>
            <person name="Reich M."/>
            <person name="Rouhier N."/>
            <person name="Schmutz J."/>
            <person name="Yin T."/>
            <person name="Chalot M."/>
            <person name="Henrissat B."/>
            <person name="Kuees U."/>
            <person name="Lucas S."/>
            <person name="Van de Peer Y."/>
            <person name="Podila G.K."/>
            <person name="Polle A."/>
            <person name="Pukkila P.J."/>
            <person name="Richardson P.M."/>
            <person name="Rouze P."/>
            <person name="Sanders I.R."/>
            <person name="Stajich J.E."/>
            <person name="Tunlid A."/>
            <person name="Tuskan G."/>
            <person name="Grigoriev I.V."/>
        </authorList>
    </citation>
    <scope>NUCLEOTIDE SEQUENCE [LARGE SCALE GENOMIC DNA]</scope>
    <source>
        <strain evidence="2">S238N-H82 / ATCC MYA-4686</strain>
    </source>
</reference>
<dbReference type="GeneID" id="6076130"/>
<dbReference type="InParanoid" id="B0D8A2"/>
<accession>B0D8A2</accession>
<gene>
    <name evidence="1" type="ORF">LACBIDRAFT_293989</name>
</gene>
<dbReference type="OrthoDB" id="5337378at2759"/>
<dbReference type="Gene3D" id="1.10.510.10">
    <property type="entry name" value="Transferase(Phosphotransferase) domain 1"/>
    <property type="match status" value="1"/>
</dbReference>
<dbReference type="InterPro" id="IPR011009">
    <property type="entry name" value="Kinase-like_dom_sf"/>
</dbReference>
<keyword evidence="2" id="KW-1185">Reference proteome</keyword>
<dbReference type="KEGG" id="lbc:LACBIDRAFT_293989"/>
<evidence type="ECO:0000313" key="2">
    <source>
        <dbReference type="Proteomes" id="UP000001194"/>
    </source>
</evidence>
<evidence type="ECO:0000313" key="1">
    <source>
        <dbReference type="EMBL" id="EDR09046.1"/>
    </source>
</evidence>
<dbReference type="Proteomes" id="UP000001194">
    <property type="component" value="Unassembled WGS sequence"/>
</dbReference>
<protein>
    <submittedName>
        <fullName evidence="1">Predicted protein</fullName>
    </submittedName>
</protein>
<name>B0D8A2_LACBS</name>
<proteinExistence type="predicted"/>
<dbReference type="RefSeq" id="XP_001880359.1">
    <property type="nucleotide sequence ID" value="XM_001880324.1"/>
</dbReference>